<gene>
    <name evidence="1" type="ORF">QTG54_000795</name>
</gene>
<dbReference type="InterPro" id="IPR009563">
    <property type="entry name" value="SSSCA1"/>
</dbReference>
<dbReference type="PANTHER" id="PTHR16537">
    <property type="entry name" value="SJOEGREN SYNDROME/SCLERODERMA AUTOANTIGEN 1"/>
    <property type="match status" value="1"/>
</dbReference>
<sequence>MSWDKLLVSGRLLLSKRLHQGWNFSERNCLGSKCNGTPLMRDKNSTNEVCMVCGGSGNGCDGYYASEKQRDIKDHTEEEPNWEARLENGRSLLTQRLAQGWTMDASNCEGYQCNNMPLTKLGSDPSSCVVCGGSGSGCDGIYEQFRSAEVVDAERELVSQEISHLMSMGWVLKDSLCQQCFMPLVSEHEESDDLCILCGKVPNNTLMNAPVPDFRSDEVSKEAGKRLKMGWTLPNAPLCVYCGGLQMIPPNSTEMGCIMPGCAGDIEYVLEPNAFNQDGRMKHIGRGYDTSNVKKAVTEQCTDQAEVVSPCVNMQQSLDDEPSSFPFNYVGVPHKDEDPSVLSDDTSQTSVASSALGRILEKLDDAKYQLKVLSERSNADPIECTAKQIEIASLIEKLARAVGDGRP</sequence>
<keyword evidence="2" id="KW-1185">Reference proteome</keyword>
<name>A0AAD9DIA1_9STRA</name>
<protein>
    <submittedName>
        <fullName evidence="1">Uncharacterized protein</fullName>
    </submittedName>
</protein>
<dbReference type="Pfam" id="PF06677">
    <property type="entry name" value="Auto_anti-p27"/>
    <property type="match status" value="3"/>
</dbReference>
<comment type="caution">
    <text evidence="1">The sequence shown here is derived from an EMBL/GenBank/DDBJ whole genome shotgun (WGS) entry which is preliminary data.</text>
</comment>
<dbReference type="EMBL" id="JATAAI010000001">
    <property type="protein sequence ID" value="KAK1748856.1"/>
    <property type="molecule type" value="Genomic_DNA"/>
</dbReference>
<proteinExistence type="predicted"/>
<dbReference type="PANTHER" id="PTHR16537:SF1">
    <property type="entry name" value="PROTEIN ZNRD2"/>
    <property type="match status" value="1"/>
</dbReference>
<accession>A0AAD9DIA1</accession>
<dbReference type="InterPro" id="IPR051888">
    <property type="entry name" value="UPF0148_domain"/>
</dbReference>
<reference evidence="1" key="1">
    <citation type="submission" date="2023-06" db="EMBL/GenBank/DDBJ databases">
        <title>Survivors Of The Sea: Transcriptome response of Skeletonema marinoi to long-term dormancy.</title>
        <authorList>
            <person name="Pinder M.I.M."/>
            <person name="Kourtchenko O."/>
            <person name="Robertson E.K."/>
            <person name="Larsson T."/>
            <person name="Maumus F."/>
            <person name="Osuna-Cruz C.M."/>
            <person name="Vancaester E."/>
            <person name="Stenow R."/>
            <person name="Vandepoele K."/>
            <person name="Ploug H."/>
            <person name="Bruchert V."/>
            <person name="Godhe A."/>
            <person name="Topel M."/>
        </authorList>
    </citation>
    <scope>NUCLEOTIDE SEQUENCE</scope>
    <source>
        <strain evidence="1">R05AC</strain>
    </source>
</reference>
<evidence type="ECO:0000313" key="2">
    <source>
        <dbReference type="Proteomes" id="UP001224775"/>
    </source>
</evidence>
<dbReference type="Proteomes" id="UP001224775">
    <property type="component" value="Unassembled WGS sequence"/>
</dbReference>
<organism evidence="1 2">
    <name type="scientific">Skeletonema marinoi</name>
    <dbReference type="NCBI Taxonomy" id="267567"/>
    <lineage>
        <taxon>Eukaryota</taxon>
        <taxon>Sar</taxon>
        <taxon>Stramenopiles</taxon>
        <taxon>Ochrophyta</taxon>
        <taxon>Bacillariophyta</taxon>
        <taxon>Coscinodiscophyceae</taxon>
        <taxon>Thalassiosirophycidae</taxon>
        <taxon>Thalassiosirales</taxon>
        <taxon>Skeletonemataceae</taxon>
        <taxon>Skeletonema</taxon>
        <taxon>Skeletonema marinoi-dohrnii complex</taxon>
    </lineage>
</organism>
<dbReference type="AlphaFoldDB" id="A0AAD9DIA1"/>
<evidence type="ECO:0000313" key="1">
    <source>
        <dbReference type="EMBL" id="KAK1748856.1"/>
    </source>
</evidence>